<feature type="signal peptide" evidence="1">
    <location>
        <begin position="1"/>
        <end position="20"/>
    </location>
</feature>
<evidence type="ECO:0000313" key="2">
    <source>
        <dbReference type="EMBL" id="CAI8010064.1"/>
    </source>
</evidence>
<comment type="caution">
    <text evidence="2">The sequence shown here is derived from an EMBL/GenBank/DDBJ whole genome shotgun (WGS) entry which is preliminary data.</text>
</comment>
<name>A0AA35REM2_GEOBA</name>
<evidence type="ECO:0000313" key="3">
    <source>
        <dbReference type="Proteomes" id="UP001174909"/>
    </source>
</evidence>
<proteinExistence type="predicted"/>
<sequence>MCLRINNIHLLISIFPALETHLFCITRQEVMRPVTAFGYISSDVGDHLSPLHYHPTVATSRLLGVGGHARSQVSRDLRGTLTGSSDHSLMPRGTLHYSTVLYSLCVCKL</sequence>
<reference evidence="2" key="1">
    <citation type="submission" date="2023-03" db="EMBL/GenBank/DDBJ databases">
        <authorList>
            <person name="Steffen K."/>
            <person name="Cardenas P."/>
        </authorList>
    </citation>
    <scope>NUCLEOTIDE SEQUENCE</scope>
</reference>
<dbReference type="Proteomes" id="UP001174909">
    <property type="component" value="Unassembled WGS sequence"/>
</dbReference>
<organism evidence="2 3">
    <name type="scientific">Geodia barretti</name>
    <name type="common">Barrett's horny sponge</name>
    <dbReference type="NCBI Taxonomy" id="519541"/>
    <lineage>
        <taxon>Eukaryota</taxon>
        <taxon>Metazoa</taxon>
        <taxon>Porifera</taxon>
        <taxon>Demospongiae</taxon>
        <taxon>Heteroscleromorpha</taxon>
        <taxon>Tetractinellida</taxon>
        <taxon>Astrophorina</taxon>
        <taxon>Geodiidae</taxon>
        <taxon>Geodia</taxon>
    </lineage>
</organism>
<gene>
    <name evidence="2" type="ORF">GBAR_LOCUS6673</name>
</gene>
<keyword evidence="1" id="KW-0732">Signal</keyword>
<dbReference type="EMBL" id="CASHTH010001006">
    <property type="protein sequence ID" value="CAI8010064.1"/>
    <property type="molecule type" value="Genomic_DNA"/>
</dbReference>
<keyword evidence="3" id="KW-1185">Reference proteome</keyword>
<feature type="chain" id="PRO_5041391850" evidence="1">
    <location>
        <begin position="21"/>
        <end position="109"/>
    </location>
</feature>
<protein>
    <submittedName>
        <fullName evidence="2">Uncharacterized protein</fullName>
    </submittedName>
</protein>
<accession>A0AA35REM2</accession>
<evidence type="ECO:0000256" key="1">
    <source>
        <dbReference type="SAM" id="SignalP"/>
    </source>
</evidence>
<dbReference type="AlphaFoldDB" id="A0AA35REM2"/>